<gene>
    <name evidence="2" type="ORF">PUN28_019496</name>
</gene>
<name>A0AAW2ECI6_9HYME</name>
<evidence type="ECO:0000313" key="2">
    <source>
        <dbReference type="EMBL" id="KAL0100069.1"/>
    </source>
</evidence>
<dbReference type="Proteomes" id="UP001430953">
    <property type="component" value="Unassembled WGS sequence"/>
</dbReference>
<protein>
    <submittedName>
        <fullName evidence="2">Uncharacterized protein</fullName>
    </submittedName>
</protein>
<sequence length="766" mass="87875">MNNNRNKIFDEYMKNNFQPQLYQLNERESRPNIALKKFGQELDKAETKCFALKSELNYMIDVYSQKAQTEIKENKEASNLSLASLKNSGLKFSIKHDCDSEIADAFNLSPRSCQFPPAKNISDNNEKSKSLIQQKELMNIVITPRTEADKKLFSSITTIPIQKQISDKEYESYYFPSSIPFEKASPRPMVRDSEDIEGAKVLELNLNMPDIARTRLAKKSKSRTGRNKINSVCRIDSTVSRKRKMKSRSSISKSTVTTRDTNFIGRKDTKKHRRIGNGVLHQRSRCQNQFKKANDVVEIFHNNRLQKKNSKTDIPKNKKRSHLPKIGNLEKQETSISCPRDKCTESDNHECQFYDKENKSACHSQALNCQNNSEVTLETVQDKLREQDKSEKHPDDLGSSVQDKIQCCERALSKYDNSQFIPSYELPTLASKLKRSSRSYLTRFSFRNIPFVVGTSVTPSYNLGLNIQQVLSVMKIRQPSTSDVTPLLIQKVSRGVEPMSILQDHMNGYEELVFDVNSQISRPFNNGKNLKQDKKSSAFSFQHTRKTQSGASKISIDVEEIPEKENVVSKRFHTAKGDLCDRKIKQQFSLVINKSNTLGSLQNQQGISKNHISDHEIRMPDSQNSKKIRDVLINLHDQFEEMNTKYEKFQSEVKKSNDKSLLKDLQALEKELNAKEEEINAVVGLYKEVMTLKRQIKLNEKNSLVYVATEQSPRNSFSLSIAPKRFQPTSSAQIFGRRTRDLPTSMQLAALLRRIQAFHKQLQLLS</sequence>
<dbReference type="AlphaFoldDB" id="A0AAW2ECI6"/>
<keyword evidence="1" id="KW-0175">Coiled coil</keyword>
<evidence type="ECO:0000313" key="3">
    <source>
        <dbReference type="Proteomes" id="UP001430953"/>
    </source>
</evidence>
<proteinExistence type="predicted"/>
<feature type="coiled-coil region" evidence="1">
    <location>
        <begin position="632"/>
        <end position="685"/>
    </location>
</feature>
<organism evidence="2 3">
    <name type="scientific">Cardiocondyla obscurior</name>
    <dbReference type="NCBI Taxonomy" id="286306"/>
    <lineage>
        <taxon>Eukaryota</taxon>
        <taxon>Metazoa</taxon>
        <taxon>Ecdysozoa</taxon>
        <taxon>Arthropoda</taxon>
        <taxon>Hexapoda</taxon>
        <taxon>Insecta</taxon>
        <taxon>Pterygota</taxon>
        <taxon>Neoptera</taxon>
        <taxon>Endopterygota</taxon>
        <taxon>Hymenoptera</taxon>
        <taxon>Apocrita</taxon>
        <taxon>Aculeata</taxon>
        <taxon>Formicoidea</taxon>
        <taxon>Formicidae</taxon>
        <taxon>Myrmicinae</taxon>
        <taxon>Cardiocondyla</taxon>
    </lineage>
</organism>
<comment type="caution">
    <text evidence="2">The sequence shown here is derived from an EMBL/GenBank/DDBJ whole genome shotgun (WGS) entry which is preliminary data.</text>
</comment>
<reference evidence="2 3" key="1">
    <citation type="submission" date="2023-03" db="EMBL/GenBank/DDBJ databases">
        <title>High recombination rates correlate with genetic variation in Cardiocondyla obscurior ants.</title>
        <authorList>
            <person name="Errbii M."/>
        </authorList>
    </citation>
    <scope>NUCLEOTIDE SEQUENCE [LARGE SCALE GENOMIC DNA]</scope>
    <source>
        <strain evidence="2">Alpha-2009</strain>
        <tissue evidence="2">Whole body</tissue>
    </source>
</reference>
<keyword evidence="3" id="KW-1185">Reference proteome</keyword>
<evidence type="ECO:0000256" key="1">
    <source>
        <dbReference type="SAM" id="Coils"/>
    </source>
</evidence>
<dbReference type="EMBL" id="JADYXP020000026">
    <property type="protein sequence ID" value="KAL0100069.1"/>
    <property type="molecule type" value="Genomic_DNA"/>
</dbReference>
<accession>A0AAW2ECI6</accession>